<sequence length="99" mass="11489">MEYPKETFKKLAQELKNMAIPPEIELVICFPDVEQQDCEEEVSYPTVVVRYVGSFEDEGPEKKLIFNEAYWKSSVEQLKGAVLHQIKSLMEELQSFEGE</sequence>
<reference evidence="2" key="1">
    <citation type="submission" date="2017-09" db="EMBL/GenBank/DDBJ databases">
        <authorList>
            <person name="Varghese N."/>
            <person name="Submissions S."/>
        </authorList>
    </citation>
    <scope>NUCLEOTIDE SEQUENCE [LARGE SCALE GENOMIC DNA]</scope>
    <source>
        <strain evidence="2">DSM 2913</strain>
    </source>
</reference>
<protein>
    <submittedName>
        <fullName evidence="1">Uncharacterized protein</fullName>
    </submittedName>
</protein>
<name>A0A285P286_9AQUI</name>
<organism evidence="1 2">
    <name type="scientific">Hydrogenobacter hydrogenophilus</name>
    <dbReference type="NCBI Taxonomy" id="35835"/>
    <lineage>
        <taxon>Bacteria</taxon>
        <taxon>Pseudomonadati</taxon>
        <taxon>Aquificota</taxon>
        <taxon>Aquificia</taxon>
        <taxon>Aquificales</taxon>
        <taxon>Aquificaceae</taxon>
        <taxon>Hydrogenobacter</taxon>
    </lineage>
</organism>
<dbReference type="AlphaFoldDB" id="A0A285P286"/>
<proteinExistence type="predicted"/>
<dbReference type="RefSeq" id="WP_096602907.1">
    <property type="nucleotide sequence ID" value="NZ_OBEN01000009.1"/>
</dbReference>
<accession>A0A285P286</accession>
<dbReference type="OrthoDB" id="15380at2"/>
<keyword evidence="2" id="KW-1185">Reference proteome</keyword>
<evidence type="ECO:0000313" key="1">
    <source>
        <dbReference type="EMBL" id="SNZ15852.1"/>
    </source>
</evidence>
<evidence type="ECO:0000313" key="2">
    <source>
        <dbReference type="Proteomes" id="UP000218627"/>
    </source>
</evidence>
<dbReference type="Proteomes" id="UP000218627">
    <property type="component" value="Unassembled WGS sequence"/>
</dbReference>
<gene>
    <name evidence="1" type="ORF">SAMN06265353_1470</name>
</gene>
<dbReference type="EMBL" id="OBEN01000009">
    <property type="protein sequence ID" value="SNZ15852.1"/>
    <property type="molecule type" value="Genomic_DNA"/>
</dbReference>